<dbReference type="InterPro" id="IPR020271">
    <property type="entry name" value="Uncharacterised_MJ1172"/>
</dbReference>
<evidence type="ECO:0000313" key="2">
    <source>
        <dbReference type="Proteomes" id="UP000637299"/>
    </source>
</evidence>
<name>A0ABR8ZEA6_9FLAO</name>
<dbReference type="EMBL" id="JACYFS010000004">
    <property type="protein sequence ID" value="MBD8083572.1"/>
    <property type="molecule type" value="Genomic_DNA"/>
</dbReference>
<keyword evidence="2" id="KW-1185">Reference proteome</keyword>
<dbReference type="Proteomes" id="UP000637299">
    <property type="component" value="Unassembled WGS sequence"/>
</dbReference>
<organism evidence="1 2">
    <name type="scientific">Chryseobacterium caseinilyticum</name>
    <dbReference type="NCBI Taxonomy" id="2771428"/>
    <lineage>
        <taxon>Bacteria</taxon>
        <taxon>Pseudomonadati</taxon>
        <taxon>Bacteroidota</taxon>
        <taxon>Flavobacteriia</taxon>
        <taxon>Flavobacteriales</taxon>
        <taxon>Weeksellaceae</taxon>
        <taxon>Chryseobacterium group</taxon>
        <taxon>Chryseobacterium</taxon>
    </lineage>
</organism>
<dbReference type="Pfam" id="PF10884">
    <property type="entry name" value="DUF2683"/>
    <property type="match status" value="1"/>
</dbReference>
<proteinExistence type="predicted"/>
<protein>
    <submittedName>
        <fullName evidence="1">Uncharacterized protein</fullName>
    </submittedName>
</protein>
<sequence>MTTFSFKIDSRESKKIKAILKALGVTDLKIKEEEIPSKKFTEKVERARKDYSEGKTVAVNTKNIWEGIE</sequence>
<accession>A0ABR8ZEA6</accession>
<dbReference type="RefSeq" id="WP_191737445.1">
    <property type="nucleotide sequence ID" value="NZ_JACYFS010000004.1"/>
</dbReference>
<comment type="caution">
    <text evidence="1">The sequence shown here is derived from an EMBL/GenBank/DDBJ whole genome shotgun (WGS) entry which is preliminary data.</text>
</comment>
<gene>
    <name evidence="1" type="ORF">IC610_14215</name>
</gene>
<reference evidence="1 2" key="1">
    <citation type="submission" date="2020-09" db="EMBL/GenBank/DDBJ databases">
        <title>Genome seq and assembly of Chryseobacterium sp.</title>
        <authorList>
            <person name="Chhetri G."/>
        </authorList>
    </citation>
    <scope>NUCLEOTIDE SEQUENCE [LARGE SCALE GENOMIC DNA]</scope>
    <source>
        <strain evidence="1 2">GCR10</strain>
    </source>
</reference>
<evidence type="ECO:0000313" key="1">
    <source>
        <dbReference type="EMBL" id="MBD8083572.1"/>
    </source>
</evidence>